<reference evidence="1 2" key="1">
    <citation type="submission" date="2016-12" db="EMBL/GenBank/DDBJ databases">
        <title>The genomes of Aspergillus section Nigri reveals drivers in fungal speciation.</title>
        <authorList>
            <consortium name="DOE Joint Genome Institute"/>
            <person name="Vesth T.C."/>
            <person name="Nybo J."/>
            <person name="Theobald S."/>
            <person name="Brandl J."/>
            <person name="Frisvad J.C."/>
            <person name="Nielsen K.F."/>
            <person name="Lyhne E.K."/>
            <person name="Kogle M.E."/>
            <person name="Kuo A."/>
            <person name="Riley R."/>
            <person name="Clum A."/>
            <person name="Nolan M."/>
            <person name="Lipzen A."/>
            <person name="Salamov A."/>
            <person name="Henrissat B."/>
            <person name="Wiebenga A."/>
            <person name="De Vries R.P."/>
            <person name="Grigoriev I.V."/>
            <person name="Mortensen U.H."/>
            <person name="Andersen M.R."/>
            <person name="Baker S.E."/>
        </authorList>
    </citation>
    <scope>NUCLEOTIDE SEQUENCE [LARGE SCALE GENOMIC DNA]</scope>
    <source>
        <strain evidence="1 2">CBS 117.55</strain>
    </source>
</reference>
<name>A0A317VY63_9EURO</name>
<dbReference type="STRING" id="1448321.A0A317VY63"/>
<evidence type="ECO:0000313" key="1">
    <source>
        <dbReference type="EMBL" id="PWY79223.1"/>
    </source>
</evidence>
<accession>A0A317VY63</accession>
<dbReference type="VEuPathDB" id="FungiDB:BO70DRAFT_430022"/>
<evidence type="ECO:0000313" key="2">
    <source>
        <dbReference type="Proteomes" id="UP000247233"/>
    </source>
</evidence>
<protein>
    <submittedName>
        <fullName evidence="1">Uncharacterized protein</fullName>
    </submittedName>
</protein>
<organism evidence="1 2">
    <name type="scientific">Aspergillus heteromorphus CBS 117.55</name>
    <dbReference type="NCBI Taxonomy" id="1448321"/>
    <lineage>
        <taxon>Eukaryota</taxon>
        <taxon>Fungi</taxon>
        <taxon>Dikarya</taxon>
        <taxon>Ascomycota</taxon>
        <taxon>Pezizomycotina</taxon>
        <taxon>Eurotiomycetes</taxon>
        <taxon>Eurotiomycetidae</taxon>
        <taxon>Eurotiales</taxon>
        <taxon>Aspergillaceae</taxon>
        <taxon>Aspergillus</taxon>
        <taxon>Aspergillus subgen. Circumdati</taxon>
    </lineage>
</organism>
<comment type="caution">
    <text evidence="1">The sequence shown here is derived from an EMBL/GenBank/DDBJ whole genome shotgun (WGS) entry which is preliminary data.</text>
</comment>
<dbReference type="AlphaFoldDB" id="A0A317VY63"/>
<dbReference type="RefSeq" id="XP_025398443.1">
    <property type="nucleotide sequence ID" value="XM_025548119.1"/>
</dbReference>
<dbReference type="EMBL" id="MSFL01000016">
    <property type="protein sequence ID" value="PWY79223.1"/>
    <property type="molecule type" value="Genomic_DNA"/>
</dbReference>
<dbReference type="OrthoDB" id="2690153at2759"/>
<gene>
    <name evidence="1" type="ORF">BO70DRAFT_430022</name>
</gene>
<dbReference type="Proteomes" id="UP000247233">
    <property type="component" value="Unassembled WGS sequence"/>
</dbReference>
<sequence length="110" mass="12464">MHCLPDPSNSRQHGIDVNEIRSSRTSHGEAFWVSSLTHLSGKQVGRLPYERMDPQVLDSPPTTIHNIPQPDFEELLPYDEVQSKQFSTFDLCAFDGLSLLVDVESATHWE</sequence>
<keyword evidence="2" id="KW-1185">Reference proteome</keyword>
<proteinExistence type="predicted"/>
<dbReference type="GeneID" id="37070356"/>